<evidence type="ECO:0000313" key="4">
    <source>
        <dbReference type="Proteomes" id="UP000238164"/>
    </source>
</evidence>
<reference evidence="3 4" key="1">
    <citation type="submission" date="2018-02" db="EMBL/GenBank/DDBJ databases">
        <authorList>
            <person name="Cohen D.B."/>
            <person name="Kent A.D."/>
        </authorList>
    </citation>
    <scope>NUCLEOTIDE SEQUENCE [LARGE SCALE GENOMIC DNA]</scope>
    <source>
        <strain evidence="3">1</strain>
    </source>
</reference>
<feature type="domain" description="Gfo/Idh/MocA-like oxidoreductase N-terminal" evidence="1">
    <location>
        <begin position="6"/>
        <end position="119"/>
    </location>
</feature>
<dbReference type="Proteomes" id="UP000238164">
    <property type="component" value="Chromosome 1"/>
</dbReference>
<feature type="domain" description="GFO/IDH/MocA-like oxidoreductase" evidence="2">
    <location>
        <begin position="133"/>
        <end position="255"/>
    </location>
</feature>
<dbReference type="InterPro" id="IPR000683">
    <property type="entry name" value="Gfo/Idh/MocA-like_OxRdtase_N"/>
</dbReference>
<dbReference type="OrthoDB" id="9792085at2"/>
<sequence length="337" mass="35734">MSEPITTAVVGIGDISAVHLAAIAGNPRVRLVGVCDVDPERAAQASERLGVPGFTDHQSLFDALHPQVVHVTTPHHQHVPVALDAIEAGVHVLTEKPVGHTVAEAEELAERARTASVKVGLVLQNRYNPTSVAVRDALASGVLGPIAGGRASVWWSRPAPYYAAAPWRGRWSEGGGGALINQAIHTLDLLLWFVGDPVTVRGKAANLADDTIEVEDNATIVIDHEGGPRTVFFATNSHHTNAAVELEITGRDGTLTLAAGELRLTDADGTRMLATDAQADGARSYWGLGHALLIDDFYARLDDPEPFWLTPDVGLGALRVLRTTYAQSGLLPDGTPL</sequence>
<dbReference type="RefSeq" id="WP_105186764.1">
    <property type="nucleotide sequence ID" value="NZ_BAAAGO010000044.1"/>
</dbReference>
<evidence type="ECO:0000259" key="1">
    <source>
        <dbReference type="Pfam" id="PF01408"/>
    </source>
</evidence>
<keyword evidence="4" id="KW-1185">Reference proteome</keyword>
<dbReference type="EMBL" id="LT985188">
    <property type="protein sequence ID" value="SPD88208.1"/>
    <property type="molecule type" value="Genomic_DNA"/>
</dbReference>
<dbReference type="SUPFAM" id="SSF51735">
    <property type="entry name" value="NAD(P)-binding Rossmann-fold domains"/>
    <property type="match status" value="1"/>
</dbReference>
<dbReference type="InterPro" id="IPR036291">
    <property type="entry name" value="NAD(P)-bd_dom_sf"/>
</dbReference>
<dbReference type="Gene3D" id="3.40.50.720">
    <property type="entry name" value="NAD(P)-binding Rossmann-like Domain"/>
    <property type="match status" value="1"/>
</dbReference>
<dbReference type="KEGG" id="mgg:MPLG2_3178"/>
<dbReference type="Pfam" id="PF01408">
    <property type="entry name" value="GFO_IDH_MocA"/>
    <property type="match status" value="1"/>
</dbReference>
<dbReference type="PANTHER" id="PTHR43249:SF1">
    <property type="entry name" value="D-GLUCOSIDE 3-DEHYDROGENASE"/>
    <property type="match status" value="1"/>
</dbReference>
<evidence type="ECO:0000313" key="3">
    <source>
        <dbReference type="EMBL" id="SPD88208.1"/>
    </source>
</evidence>
<dbReference type="PANTHER" id="PTHR43249">
    <property type="entry name" value="UDP-N-ACETYL-2-AMINO-2-DEOXY-D-GLUCURONATE OXIDASE"/>
    <property type="match status" value="1"/>
</dbReference>
<dbReference type="SUPFAM" id="SSF55347">
    <property type="entry name" value="Glyceraldehyde-3-phosphate dehydrogenase-like, C-terminal domain"/>
    <property type="match status" value="1"/>
</dbReference>
<name>A0A2N9JKX3_9ACTN</name>
<evidence type="ECO:0000259" key="2">
    <source>
        <dbReference type="Pfam" id="PF22725"/>
    </source>
</evidence>
<organism evidence="3 4">
    <name type="scientific">Micropruina glycogenica</name>
    <dbReference type="NCBI Taxonomy" id="75385"/>
    <lineage>
        <taxon>Bacteria</taxon>
        <taxon>Bacillati</taxon>
        <taxon>Actinomycetota</taxon>
        <taxon>Actinomycetes</taxon>
        <taxon>Propionibacteriales</taxon>
        <taxon>Nocardioidaceae</taxon>
        <taxon>Micropruina</taxon>
    </lineage>
</organism>
<dbReference type="Pfam" id="PF22725">
    <property type="entry name" value="GFO_IDH_MocA_C3"/>
    <property type="match status" value="1"/>
</dbReference>
<accession>A0A2N9JKX3</accession>
<gene>
    <name evidence="3" type="ORF">MPLG2_3178</name>
</gene>
<dbReference type="InterPro" id="IPR055170">
    <property type="entry name" value="GFO_IDH_MocA-like_dom"/>
</dbReference>
<proteinExistence type="predicted"/>
<dbReference type="AlphaFoldDB" id="A0A2N9JKX3"/>
<protein>
    <submittedName>
        <fullName evidence="3">Putative dehydrogenase</fullName>
    </submittedName>
</protein>
<dbReference type="Gene3D" id="3.30.360.10">
    <property type="entry name" value="Dihydrodipicolinate Reductase, domain 2"/>
    <property type="match status" value="1"/>
</dbReference>
<dbReference type="InterPro" id="IPR052515">
    <property type="entry name" value="Gfo/Idh/MocA_Oxidoreductase"/>
</dbReference>
<dbReference type="GO" id="GO:0000166">
    <property type="term" value="F:nucleotide binding"/>
    <property type="evidence" value="ECO:0007669"/>
    <property type="project" value="InterPro"/>
</dbReference>